<proteinExistence type="predicted"/>
<organism evidence="1">
    <name type="scientific">Rhodosorus marinus</name>
    <dbReference type="NCBI Taxonomy" id="101924"/>
    <lineage>
        <taxon>Eukaryota</taxon>
        <taxon>Rhodophyta</taxon>
        <taxon>Stylonematophyceae</taxon>
        <taxon>Stylonematales</taxon>
        <taxon>Stylonemataceae</taxon>
        <taxon>Rhodosorus</taxon>
    </lineage>
</organism>
<gene>
    <name evidence="1" type="ORF">RMAR0315_LOCUS1779</name>
</gene>
<dbReference type="EMBL" id="HBEK01003264">
    <property type="protein sequence ID" value="CAD8391804.1"/>
    <property type="molecule type" value="Transcribed_RNA"/>
</dbReference>
<name>A0A7S0G0C6_9RHOD</name>
<dbReference type="AlphaFoldDB" id="A0A7S0G0C6"/>
<accession>A0A7S0G0C6</accession>
<protein>
    <submittedName>
        <fullName evidence="1">Uncharacterized protein</fullName>
    </submittedName>
</protein>
<evidence type="ECO:0000313" key="1">
    <source>
        <dbReference type="EMBL" id="CAD8391804.1"/>
    </source>
</evidence>
<sequence>MKFGGKVGFFPSSEQYGIIALHDVRSNRDPSRSRKWFALSLERKLPLSMRSVSKFTQAFAEGGDDEMAFQLAKSLSAQELGDISLNSRSSILTYLSVKLRTGRTPKVAEYLKVIEADKGFAIKREELFLEKVKKLASTGDWEQYRRQGNSAPTPVQ</sequence>
<reference evidence="1" key="1">
    <citation type="submission" date="2021-01" db="EMBL/GenBank/DDBJ databases">
        <authorList>
            <person name="Corre E."/>
            <person name="Pelletier E."/>
            <person name="Niang G."/>
            <person name="Scheremetjew M."/>
            <person name="Finn R."/>
            <person name="Kale V."/>
            <person name="Holt S."/>
            <person name="Cochrane G."/>
            <person name="Meng A."/>
            <person name="Brown T."/>
            <person name="Cohen L."/>
        </authorList>
    </citation>
    <scope>NUCLEOTIDE SEQUENCE</scope>
    <source>
        <strain evidence="1">UTEX LB 2760</strain>
    </source>
</reference>